<feature type="compositionally biased region" description="Polar residues" evidence="2">
    <location>
        <begin position="227"/>
        <end position="247"/>
    </location>
</feature>
<evidence type="ECO:0000313" key="5">
    <source>
        <dbReference type="Proteomes" id="UP001381693"/>
    </source>
</evidence>
<dbReference type="InterPro" id="IPR004210">
    <property type="entry name" value="BESS_motif"/>
</dbReference>
<organism evidence="4 5">
    <name type="scientific">Halocaridina rubra</name>
    <name type="common">Hawaiian red shrimp</name>
    <dbReference type="NCBI Taxonomy" id="373956"/>
    <lineage>
        <taxon>Eukaryota</taxon>
        <taxon>Metazoa</taxon>
        <taxon>Ecdysozoa</taxon>
        <taxon>Arthropoda</taxon>
        <taxon>Crustacea</taxon>
        <taxon>Multicrustacea</taxon>
        <taxon>Malacostraca</taxon>
        <taxon>Eumalacostraca</taxon>
        <taxon>Eucarida</taxon>
        <taxon>Decapoda</taxon>
        <taxon>Pleocyemata</taxon>
        <taxon>Caridea</taxon>
        <taxon>Atyoidea</taxon>
        <taxon>Atyidae</taxon>
        <taxon>Halocaridina</taxon>
    </lineage>
</organism>
<evidence type="ECO:0000256" key="2">
    <source>
        <dbReference type="SAM" id="MobiDB-lite"/>
    </source>
</evidence>
<dbReference type="EMBL" id="JAXCGZ010023568">
    <property type="protein sequence ID" value="KAK7007476.1"/>
    <property type="molecule type" value="Genomic_DNA"/>
</dbReference>
<feature type="region of interest" description="Disordered" evidence="2">
    <location>
        <begin position="190"/>
        <end position="247"/>
    </location>
</feature>
<sequence length="247" mass="28230">KELQIRWKSIRDAYIRNCRKLKDESKTGTGAVKTQRYVFAEQLSFLRKVGECRGTTDTMPINHGTEDGAEDAYQNLSTIQPKASAEIKKRKRNLHEEKLMKFMDGCEEKEDEDKDFFMSMLPSVRKLNSEQKLEFRMQLLAALQNFKSGRHRHTRIQDSHPSPLVLPPAQCQYRHYPQYPSSEMTRPHFFGPPTAANIPHPHTGNTHEENLAQVQPPAPSPDMSVPSPASYTSNTDNSISSLNDFDI</sequence>
<gene>
    <name evidence="4" type="ORF">SK128_007281</name>
</gene>
<evidence type="ECO:0000259" key="3">
    <source>
        <dbReference type="PROSITE" id="PS51031"/>
    </source>
</evidence>
<dbReference type="GO" id="GO:0003677">
    <property type="term" value="F:DNA binding"/>
    <property type="evidence" value="ECO:0007669"/>
    <property type="project" value="InterPro"/>
</dbReference>
<dbReference type="Pfam" id="PF02944">
    <property type="entry name" value="BESS"/>
    <property type="match status" value="1"/>
</dbReference>
<comment type="subcellular location">
    <subcellularLocation>
        <location evidence="1">Nucleus</location>
    </subcellularLocation>
</comment>
<keyword evidence="5" id="KW-1185">Reference proteome</keyword>
<feature type="domain" description="BESS" evidence="3">
    <location>
        <begin position="110"/>
        <end position="149"/>
    </location>
</feature>
<accession>A0AAN8ZX48</accession>
<protein>
    <recommendedName>
        <fullName evidence="3">BESS domain-containing protein</fullName>
    </recommendedName>
</protein>
<evidence type="ECO:0000256" key="1">
    <source>
        <dbReference type="PROSITE-ProRule" id="PRU00371"/>
    </source>
</evidence>
<feature type="non-terminal residue" evidence="4">
    <location>
        <position position="1"/>
    </location>
</feature>
<keyword evidence="1" id="KW-0539">Nucleus</keyword>
<dbReference type="GO" id="GO:0005634">
    <property type="term" value="C:nucleus"/>
    <property type="evidence" value="ECO:0007669"/>
    <property type="project" value="UniProtKB-SubCell"/>
</dbReference>
<dbReference type="PROSITE" id="PS51031">
    <property type="entry name" value="BESS"/>
    <property type="match status" value="1"/>
</dbReference>
<name>A0AAN8ZX48_HALRR</name>
<evidence type="ECO:0000313" key="4">
    <source>
        <dbReference type="EMBL" id="KAK7007476.1"/>
    </source>
</evidence>
<dbReference type="Proteomes" id="UP001381693">
    <property type="component" value="Unassembled WGS sequence"/>
</dbReference>
<dbReference type="AlphaFoldDB" id="A0AAN8ZX48"/>
<proteinExistence type="predicted"/>
<reference evidence="4 5" key="1">
    <citation type="submission" date="2023-11" db="EMBL/GenBank/DDBJ databases">
        <title>Halocaridina rubra genome assembly.</title>
        <authorList>
            <person name="Smith C."/>
        </authorList>
    </citation>
    <scope>NUCLEOTIDE SEQUENCE [LARGE SCALE GENOMIC DNA]</scope>
    <source>
        <strain evidence="4">EP-1</strain>
        <tissue evidence="4">Whole</tissue>
    </source>
</reference>
<comment type="caution">
    <text evidence="4">The sequence shown here is derived from an EMBL/GenBank/DDBJ whole genome shotgun (WGS) entry which is preliminary data.</text>
</comment>